<organism evidence="2 3">
    <name type="scientific">Mucor saturninus</name>
    <dbReference type="NCBI Taxonomy" id="64648"/>
    <lineage>
        <taxon>Eukaryota</taxon>
        <taxon>Fungi</taxon>
        <taxon>Fungi incertae sedis</taxon>
        <taxon>Mucoromycota</taxon>
        <taxon>Mucoromycotina</taxon>
        <taxon>Mucoromycetes</taxon>
        <taxon>Mucorales</taxon>
        <taxon>Mucorineae</taxon>
        <taxon>Mucoraceae</taxon>
        <taxon>Mucor</taxon>
    </lineage>
</organism>
<accession>A0A8H7QQX7</accession>
<dbReference type="AlphaFoldDB" id="A0A8H7QQX7"/>
<sequence>MSQATIPSTMSGIQLLNYGTPQPSSIYYNKDLPVPEMTRSTEALIRIKAAGVNPNETKEPSENIKIFTSCFSPLPHIIGADFSGVIVDKGRDVKFNIGDQVFGTQPFPFCVYGTYAQYTVVDTSEAAIAIKPKHLSFEQAASAGMAVSTAYRGIVDNGLIVPATMRARRKIIIVGASGGVGSYSIQIAKAINPENLVIGICSGKNAGFVKSLGADKVIDYKDKKAYDAFVDHSVKGTFDIIFNCVVGEDYHYQKLSSLLKKKDSVYSFIVGATENIDLPYFGSSFAEFSLFCTNTYRNVFATHRYSVVNTFFCSYAIFESKIAPLFENGKIRAPIVDSDSVMPLKEAIKAQELLSTNRTVGKIVLTVD</sequence>
<dbReference type="PANTHER" id="PTHR11695:SF294">
    <property type="entry name" value="RETICULON-4-INTERACTING PROTEIN 1, MITOCHONDRIAL"/>
    <property type="match status" value="1"/>
</dbReference>
<proteinExistence type="predicted"/>
<dbReference type="SUPFAM" id="SSF51735">
    <property type="entry name" value="NAD(P)-binding Rossmann-fold domains"/>
    <property type="match status" value="1"/>
</dbReference>
<keyword evidence="3" id="KW-1185">Reference proteome</keyword>
<protein>
    <recommendedName>
        <fullName evidence="1">Enoyl reductase (ER) domain-containing protein</fullName>
    </recommendedName>
</protein>
<dbReference type="Gene3D" id="3.90.180.10">
    <property type="entry name" value="Medium-chain alcohol dehydrogenases, catalytic domain"/>
    <property type="match status" value="1"/>
</dbReference>
<dbReference type="Gene3D" id="3.40.50.720">
    <property type="entry name" value="NAD(P)-binding Rossmann-like Domain"/>
    <property type="match status" value="1"/>
</dbReference>
<evidence type="ECO:0000259" key="1">
    <source>
        <dbReference type="SMART" id="SM00829"/>
    </source>
</evidence>
<gene>
    <name evidence="2" type="ORF">INT47_012104</name>
</gene>
<dbReference type="InterPro" id="IPR036291">
    <property type="entry name" value="NAD(P)-bd_dom_sf"/>
</dbReference>
<feature type="domain" description="Enoyl reductase (ER)" evidence="1">
    <location>
        <begin position="19"/>
        <end position="365"/>
    </location>
</feature>
<dbReference type="PANTHER" id="PTHR11695">
    <property type="entry name" value="ALCOHOL DEHYDROGENASE RELATED"/>
    <property type="match status" value="1"/>
</dbReference>
<dbReference type="Pfam" id="PF08240">
    <property type="entry name" value="ADH_N"/>
    <property type="match status" value="1"/>
</dbReference>
<dbReference type="GO" id="GO:0016491">
    <property type="term" value="F:oxidoreductase activity"/>
    <property type="evidence" value="ECO:0007669"/>
    <property type="project" value="InterPro"/>
</dbReference>
<dbReference type="InterPro" id="IPR013154">
    <property type="entry name" value="ADH-like_N"/>
</dbReference>
<dbReference type="Proteomes" id="UP000603453">
    <property type="component" value="Unassembled WGS sequence"/>
</dbReference>
<dbReference type="InterPro" id="IPR020843">
    <property type="entry name" value="ER"/>
</dbReference>
<comment type="caution">
    <text evidence="2">The sequence shown here is derived from an EMBL/GenBank/DDBJ whole genome shotgun (WGS) entry which is preliminary data.</text>
</comment>
<evidence type="ECO:0000313" key="3">
    <source>
        <dbReference type="Proteomes" id="UP000603453"/>
    </source>
</evidence>
<reference evidence="2" key="1">
    <citation type="submission" date="2020-12" db="EMBL/GenBank/DDBJ databases">
        <title>Metabolic potential, ecology and presence of endohyphal bacteria is reflected in genomic diversity of Mucoromycotina.</title>
        <authorList>
            <person name="Muszewska A."/>
            <person name="Okrasinska A."/>
            <person name="Steczkiewicz K."/>
            <person name="Drgas O."/>
            <person name="Orlowska M."/>
            <person name="Perlinska-Lenart U."/>
            <person name="Aleksandrzak-Piekarczyk T."/>
            <person name="Szatraj K."/>
            <person name="Zielenkiewicz U."/>
            <person name="Pilsyk S."/>
            <person name="Malc E."/>
            <person name="Mieczkowski P."/>
            <person name="Kruszewska J.S."/>
            <person name="Biernat P."/>
            <person name="Pawlowska J."/>
        </authorList>
    </citation>
    <scope>NUCLEOTIDE SEQUENCE</scope>
    <source>
        <strain evidence="2">WA0000017839</strain>
    </source>
</reference>
<dbReference type="CDD" id="cd08267">
    <property type="entry name" value="MDR1"/>
    <property type="match status" value="1"/>
</dbReference>
<dbReference type="SUPFAM" id="SSF50129">
    <property type="entry name" value="GroES-like"/>
    <property type="match status" value="1"/>
</dbReference>
<dbReference type="EMBL" id="JAEPRD010000142">
    <property type="protein sequence ID" value="KAG2196645.1"/>
    <property type="molecule type" value="Genomic_DNA"/>
</dbReference>
<dbReference type="OrthoDB" id="9992527at2759"/>
<dbReference type="InterPro" id="IPR011032">
    <property type="entry name" value="GroES-like_sf"/>
</dbReference>
<evidence type="ECO:0000313" key="2">
    <source>
        <dbReference type="EMBL" id="KAG2196645.1"/>
    </source>
</evidence>
<dbReference type="InterPro" id="IPR050700">
    <property type="entry name" value="YIM1/Zinc_Alcohol_DH_Fams"/>
</dbReference>
<dbReference type="SMART" id="SM00829">
    <property type="entry name" value="PKS_ER"/>
    <property type="match status" value="1"/>
</dbReference>
<dbReference type="Pfam" id="PF13602">
    <property type="entry name" value="ADH_zinc_N_2"/>
    <property type="match status" value="1"/>
</dbReference>
<name>A0A8H7QQX7_9FUNG</name>